<dbReference type="PANTHER" id="PTHR42693:SF33">
    <property type="entry name" value="ARYLSULFATASE"/>
    <property type="match status" value="1"/>
</dbReference>
<dbReference type="GO" id="GO:0004065">
    <property type="term" value="F:arylsulfatase activity"/>
    <property type="evidence" value="ECO:0007669"/>
    <property type="project" value="TreeGrafter"/>
</dbReference>
<dbReference type="EMBL" id="FNVA01000008">
    <property type="protein sequence ID" value="SEG67073.1"/>
    <property type="molecule type" value="Genomic_DNA"/>
</dbReference>
<reference evidence="3 4" key="1">
    <citation type="submission" date="2016-10" db="EMBL/GenBank/DDBJ databases">
        <authorList>
            <person name="de Groot N.N."/>
        </authorList>
    </citation>
    <scope>NUCLEOTIDE SEQUENCE [LARGE SCALE GENOMIC DNA]</scope>
    <source>
        <strain evidence="3 4">DSM 22489</strain>
    </source>
</reference>
<dbReference type="PROSITE" id="PS51318">
    <property type="entry name" value="TAT"/>
    <property type="match status" value="1"/>
</dbReference>
<name>A0A1H6C2G8_9BACT</name>
<accession>A0A1H6C2G8</accession>
<feature type="domain" description="Sulfatase N-terminal" evidence="2">
    <location>
        <begin position="57"/>
        <end position="436"/>
    </location>
</feature>
<dbReference type="SUPFAM" id="SSF53649">
    <property type="entry name" value="Alkaline phosphatase-like"/>
    <property type="match status" value="1"/>
</dbReference>
<evidence type="ECO:0000313" key="3">
    <source>
        <dbReference type="EMBL" id="SEG67073.1"/>
    </source>
</evidence>
<dbReference type="Gene3D" id="3.40.720.10">
    <property type="entry name" value="Alkaline Phosphatase, subunit A"/>
    <property type="match status" value="1"/>
</dbReference>
<comment type="similarity">
    <text evidence="1">Belongs to the sulfatase family.</text>
</comment>
<evidence type="ECO:0000259" key="2">
    <source>
        <dbReference type="Pfam" id="PF00884"/>
    </source>
</evidence>
<dbReference type="AlphaFoldDB" id="A0A1H6C2G8"/>
<dbReference type="InterPro" id="IPR050738">
    <property type="entry name" value="Sulfatase"/>
</dbReference>
<dbReference type="InterPro" id="IPR017850">
    <property type="entry name" value="Alkaline_phosphatase_core_sf"/>
</dbReference>
<dbReference type="RefSeq" id="WP_103935023.1">
    <property type="nucleotide sequence ID" value="NZ_FNVA01000008.1"/>
</dbReference>
<dbReference type="Proteomes" id="UP000236728">
    <property type="component" value="Unassembled WGS sequence"/>
</dbReference>
<dbReference type="InterPro" id="IPR000917">
    <property type="entry name" value="Sulfatase_N"/>
</dbReference>
<evidence type="ECO:0000256" key="1">
    <source>
        <dbReference type="ARBA" id="ARBA00008779"/>
    </source>
</evidence>
<dbReference type="OrthoDB" id="9762324at2"/>
<gene>
    <name evidence="3" type="ORF">SAMN05421819_4187</name>
</gene>
<proteinExistence type="inferred from homology"/>
<dbReference type="InterPro" id="IPR006311">
    <property type="entry name" value="TAT_signal"/>
</dbReference>
<dbReference type="PANTHER" id="PTHR42693">
    <property type="entry name" value="ARYLSULFATASE FAMILY MEMBER"/>
    <property type="match status" value="1"/>
</dbReference>
<keyword evidence="4" id="KW-1185">Reference proteome</keyword>
<evidence type="ECO:0000313" key="4">
    <source>
        <dbReference type="Proteomes" id="UP000236728"/>
    </source>
</evidence>
<protein>
    <submittedName>
        <fullName evidence="3">Arylsulfatase A</fullName>
    </submittedName>
</protein>
<sequence>MDRRRFLELAAGATISGSAASAAAPAYAAAQTRGQEAFVDQRRGTAPFERTRQGRAPNIFLICADMVGPDLYHPERSFSRHVQLPAIRALMDDGTFFANAFCTVPLCSPSRASYLTGRYSYIQGNGERAPEGLETQLRRDDTIFPEYLKASGYETRQVGKAHVGSDKFLDAFGENDNPWDRWSPPVFDDDGYLAYQRSLGVKPQKYSREIVFKQQDRVSPGNSAGGWIVQEDGKAFPFEAHYSYYLAKRAVDTLRNYMENGTAARHPVYLQLDIFDPHQPFSIPSGFEEREKELRAAVKLPASYERAVQNNFKREANEPEILNVYRRYWGIYDAKALVDYRVAYALQMELVDRVIGYFLSEVTKLGLYDESVVAFISDHGEMNGRRAMVDKGVYLYPDVLRVPMIFKVPGAAKGRVVQDTVSLLDLSQTLLDVAGVRPEAMMDGVSLLPVIGGGNVERANRLLFFGGWHVGVNFACGLERRTSDGRHYVYAYNCSSPCDELYDLDSEDAVNLIDEPQYAGVCKEMIQALGAELQKDPRWVGYWAEFRIARYDDLPKMNGDMQLFTKPS</sequence>
<organism evidence="3 4">
    <name type="scientific">Bryocella elongata</name>
    <dbReference type="NCBI Taxonomy" id="863522"/>
    <lineage>
        <taxon>Bacteria</taxon>
        <taxon>Pseudomonadati</taxon>
        <taxon>Acidobacteriota</taxon>
        <taxon>Terriglobia</taxon>
        <taxon>Terriglobales</taxon>
        <taxon>Acidobacteriaceae</taxon>
        <taxon>Bryocella</taxon>
    </lineage>
</organism>
<dbReference type="Pfam" id="PF00884">
    <property type="entry name" value="Sulfatase"/>
    <property type="match status" value="1"/>
</dbReference>